<keyword evidence="9" id="KW-1185">Reference proteome</keyword>
<proteinExistence type="predicted"/>
<organism evidence="8 9">
    <name type="scientific">Microlunatus capsulatus</name>
    <dbReference type="NCBI Taxonomy" id="99117"/>
    <lineage>
        <taxon>Bacteria</taxon>
        <taxon>Bacillati</taxon>
        <taxon>Actinomycetota</taxon>
        <taxon>Actinomycetes</taxon>
        <taxon>Propionibacteriales</taxon>
        <taxon>Propionibacteriaceae</taxon>
        <taxon>Microlunatus</taxon>
    </lineage>
</organism>
<comment type="caution">
    <text evidence="8">The sequence shown here is derived from an EMBL/GenBank/DDBJ whole genome shotgun (WGS) entry which is preliminary data.</text>
</comment>
<evidence type="ECO:0000256" key="2">
    <source>
        <dbReference type="ARBA" id="ARBA00022475"/>
    </source>
</evidence>
<feature type="domain" description="Type II secretion system protein GspF" evidence="7">
    <location>
        <begin position="112"/>
        <end position="237"/>
    </location>
</feature>
<reference evidence="8 9" key="1">
    <citation type="submission" date="2021-03" db="EMBL/GenBank/DDBJ databases">
        <title>Sequencing the genomes of 1000 actinobacteria strains.</title>
        <authorList>
            <person name="Klenk H.-P."/>
        </authorList>
    </citation>
    <scope>NUCLEOTIDE SEQUENCE [LARGE SCALE GENOMIC DNA]</scope>
    <source>
        <strain evidence="8 9">DSM 12936</strain>
    </source>
</reference>
<evidence type="ECO:0000256" key="3">
    <source>
        <dbReference type="ARBA" id="ARBA00022692"/>
    </source>
</evidence>
<evidence type="ECO:0000256" key="6">
    <source>
        <dbReference type="SAM" id="Phobius"/>
    </source>
</evidence>
<keyword evidence="2" id="KW-1003">Cell membrane</keyword>
<accession>A0ABS4Z929</accession>
<evidence type="ECO:0000313" key="8">
    <source>
        <dbReference type="EMBL" id="MBP2417245.1"/>
    </source>
</evidence>
<name>A0ABS4Z929_9ACTN</name>
<dbReference type="Pfam" id="PF00482">
    <property type="entry name" value="T2SSF"/>
    <property type="match status" value="1"/>
</dbReference>
<feature type="transmembrane region" description="Helical" evidence="6">
    <location>
        <begin position="59"/>
        <end position="91"/>
    </location>
</feature>
<dbReference type="PANTHER" id="PTHR35007:SF3">
    <property type="entry name" value="POSSIBLE CONSERVED ALANINE RICH MEMBRANE PROTEIN"/>
    <property type="match status" value="1"/>
</dbReference>
<evidence type="ECO:0000256" key="1">
    <source>
        <dbReference type="ARBA" id="ARBA00004651"/>
    </source>
</evidence>
<keyword evidence="3 6" id="KW-0812">Transmembrane</keyword>
<feature type="transmembrane region" description="Helical" evidence="6">
    <location>
        <begin position="220"/>
        <end position="241"/>
    </location>
</feature>
<keyword evidence="4 6" id="KW-1133">Transmembrane helix</keyword>
<sequence length="290" mass="30881">MTSVAALAGLLLVGGLWLLVGGLQRRAPVSRRGSSASPAQVWARWSRRPAGPRGRRRDVVLVLGLAAGTAVAAATGWLIALPLVPVLALGLPYLLTAPRARDIALLEALDRWVRSLSATLATGKSITDALRISRRTAPPLLADEVETLVARLNNRWDTREALLRMADALDSPDADGVLAPLILAANRGANGASVTLQALADSLQATLAGRRAIEVERSKPYVVVRQVTVISLGTLLVAFAVSPDFFVAYRSGIGQLVLGVLLLAYLGSLLLMRRKAQQRERPRILVGAPR</sequence>
<dbReference type="PANTHER" id="PTHR35007">
    <property type="entry name" value="INTEGRAL MEMBRANE PROTEIN-RELATED"/>
    <property type="match status" value="1"/>
</dbReference>
<protein>
    <submittedName>
        <fullName evidence="8">Flp pilus assembly protein TadB</fullName>
    </submittedName>
</protein>
<dbReference type="InterPro" id="IPR018076">
    <property type="entry name" value="T2SS_GspF_dom"/>
</dbReference>
<dbReference type="Proteomes" id="UP000758168">
    <property type="component" value="Unassembled WGS sequence"/>
</dbReference>
<gene>
    <name evidence="8" type="ORF">JOF54_002167</name>
</gene>
<keyword evidence="5 6" id="KW-0472">Membrane</keyword>
<evidence type="ECO:0000256" key="4">
    <source>
        <dbReference type="ARBA" id="ARBA00022989"/>
    </source>
</evidence>
<comment type="subcellular location">
    <subcellularLocation>
        <location evidence="1">Cell membrane</location>
        <topology evidence="1">Multi-pass membrane protein</topology>
    </subcellularLocation>
</comment>
<evidence type="ECO:0000313" key="9">
    <source>
        <dbReference type="Proteomes" id="UP000758168"/>
    </source>
</evidence>
<evidence type="ECO:0000259" key="7">
    <source>
        <dbReference type="Pfam" id="PF00482"/>
    </source>
</evidence>
<feature type="transmembrane region" description="Helical" evidence="6">
    <location>
        <begin position="253"/>
        <end position="272"/>
    </location>
</feature>
<dbReference type="RefSeq" id="WP_210055559.1">
    <property type="nucleotide sequence ID" value="NZ_BAAAMH010000009.1"/>
</dbReference>
<evidence type="ECO:0000256" key="5">
    <source>
        <dbReference type="ARBA" id="ARBA00023136"/>
    </source>
</evidence>
<dbReference type="EMBL" id="JAGIOB010000001">
    <property type="protein sequence ID" value="MBP2417245.1"/>
    <property type="molecule type" value="Genomic_DNA"/>
</dbReference>